<comment type="caution">
    <text evidence="3">The sequence shown here is derived from an EMBL/GenBank/DDBJ whole genome shotgun (WGS) entry which is preliminary data.</text>
</comment>
<evidence type="ECO:0000256" key="2">
    <source>
        <dbReference type="SAM" id="MobiDB-lite"/>
    </source>
</evidence>
<name>A0A812HWQ4_9DINO</name>
<dbReference type="EMBL" id="CAJNDS010000115">
    <property type="protein sequence ID" value="CAE6963520.1"/>
    <property type="molecule type" value="Genomic_DNA"/>
</dbReference>
<evidence type="ECO:0000256" key="1">
    <source>
        <dbReference type="SAM" id="Coils"/>
    </source>
</evidence>
<accession>A0A812HWQ4</accession>
<reference evidence="3" key="1">
    <citation type="submission" date="2021-02" db="EMBL/GenBank/DDBJ databases">
        <authorList>
            <person name="Dougan E. K."/>
            <person name="Rhodes N."/>
            <person name="Thang M."/>
            <person name="Chan C."/>
        </authorList>
    </citation>
    <scope>NUCLEOTIDE SEQUENCE</scope>
</reference>
<dbReference type="OrthoDB" id="420391at2759"/>
<feature type="region of interest" description="Disordered" evidence="2">
    <location>
        <begin position="171"/>
        <end position="200"/>
    </location>
</feature>
<sequence>MIVSHGEEKNSASSWTISDLYQALQAEQRTSANLRCELQKAKEEIHHLRDCVHRLERSNRFVRCDGKDEEQASASTEEATAREQVPQHSTPPCTDAHSQHADGIELQGLKPNGGHVEADAVQSQEGITGKSEMDGPGTASKGSYVRAADKVYWVSYEDPLQLIRLPSAEAVGPRSSRSPDADAAMGAQAVPTLSRQPKSGEEVLLPGTPEHLPRALRPSSAERSCFSARGKLQGHGFAVMQVPTHRTIAQRQAVGGVGVVHRLLAPQVYPTQWQTQTLQSLYPFDLLSGERAQHTACMPDTVCSSGRDQVAFKAV</sequence>
<evidence type="ECO:0000313" key="4">
    <source>
        <dbReference type="Proteomes" id="UP000604046"/>
    </source>
</evidence>
<keyword evidence="1" id="KW-0175">Coiled coil</keyword>
<gene>
    <name evidence="3" type="ORF">SNAT2548_LOCUS2076</name>
</gene>
<protein>
    <submittedName>
        <fullName evidence="3">Uncharacterized protein</fullName>
    </submittedName>
</protein>
<feature type="coiled-coil region" evidence="1">
    <location>
        <begin position="24"/>
        <end position="58"/>
    </location>
</feature>
<feature type="region of interest" description="Disordered" evidence="2">
    <location>
        <begin position="67"/>
        <end position="141"/>
    </location>
</feature>
<feature type="compositionally biased region" description="Low complexity" evidence="2">
    <location>
        <begin position="72"/>
        <end position="84"/>
    </location>
</feature>
<dbReference type="Proteomes" id="UP000604046">
    <property type="component" value="Unassembled WGS sequence"/>
</dbReference>
<keyword evidence="4" id="KW-1185">Reference proteome</keyword>
<evidence type="ECO:0000313" key="3">
    <source>
        <dbReference type="EMBL" id="CAE6963520.1"/>
    </source>
</evidence>
<organism evidence="3 4">
    <name type="scientific">Symbiodinium natans</name>
    <dbReference type="NCBI Taxonomy" id="878477"/>
    <lineage>
        <taxon>Eukaryota</taxon>
        <taxon>Sar</taxon>
        <taxon>Alveolata</taxon>
        <taxon>Dinophyceae</taxon>
        <taxon>Suessiales</taxon>
        <taxon>Symbiodiniaceae</taxon>
        <taxon>Symbiodinium</taxon>
    </lineage>
</organism>
<proteinExistence type="predicted"/>
<dbReference type="AlphaFoldDB" id="A0A812HWQ4"/>